<dbReference type="SUPFAM" id="SSF47384">
    <property type="entry name" value="Homodimeric domain of signal transducing histidine kinase"/>
    <property type="match status" value="1"/>
</dbReference>
<evidence type="ECO:0000256" key="1">
    <source>
        <dbReference type="ARBA" id="ARBA00000085"/>
    </source>
</evidence>
<gene>
    <name evidence="7" type="ORF">NOR51B_358</name>
</gene>
<keyword evidence="5" id="KW-1133">Transmembrane helix</keyword>
<dbReference type="CDD" id="cd00082">
    <property type="entry name" value="HisKA"/>
    <property type="match status" value="1"/>
</dbReference>
<protein>
    <recommendedName>
        <fullName evidence="2">histidine kinase</fullName>
        <ecNumber evidence="2">2.7.13.3</ecNumber>
    </recommendedName>
</protein>
<feature type="transmembrane region" description="Helical" evidence="5">
    <location>
        <begin position="35"/>
        <end position="53"/>
    </location>
</feature>
<keyword evidence="5" id="KW-0812">Transmembrane</keyword>
<dbReference type="PANTHER" id="PTHR43065:SF52">
    <property type="entry name" value="SENSOR PROTEIN KINASE PILS"/>
    <property type="match status" value="1"/>
</dbReference>
<feature type="domain" description="Histidine kinase" evidence="6">
    <location>
        <begin position="335"/>
        <end position="546"/>
    </location>
</feature>
<keyword evidence="8" id="KW-1185">Reference proteome</keyword>
<dbReference type="Proteomes" id="UP000004699">
    <property type="component" value="Unassembled WGS sequence"/>
</dbReference>
<dbReference type="eggNOG" id="COG3852">
    <property type="taxonomic scope" value="Bacteria"/>
</dbReference>
<dbReference type="AlphaFoldDB" id="B8KX18"/>
<keyword evidence="7" id="KW-0808">Transferase</keyword>
<dbReference type="RefSeq" id="WP_009019169.1">
    <property type="nucleotide sequence ID" value="NZ_DS999411.1"/>
</dbReference>
<dbReference type="Gene3D" id="1.10.287.130">
    <property type="match status" value="1"/>
</dbReference>
<organism evidence="7 8">
    <name type="scientific">Luminiphilus syltensis NOR5-1B</name>
    <dbReference type="NCBI Taxonomy" id="565045"/>
    <lineage>
        <taxon>Bacteria</taxon>
        <taxon>Pseudomonadati</taxon>
        <taxon>Pseudomonadota</taxon>
        <taxon>Gammaproteobacteria</taxon>
        <taxon>Cellvibrionales</taxon>
        <taxon>Halieaceae</taxon>
        <taxon>Luminiphilus</taxon>
    </lineage>
</organism>
<dbReference type="HOGENOM" id="CLU_000445_114_39_6"/>
<dbReference type="SMART" id="SM00387">
    <property type="entry name" value="HATPase_c"/>
    <property type="match status" value="1"/>
</dbReference>
<evidence type="ECO:0000313" key="8">
    <source>
        <dbReference type="Proteomes" id="UP000004699"/>
    </source>
</evidence>
<keyword evidence="5" id="KW-0472">Membrane</keyword>
<evidence type="ECO:0000256" key="5">
    <source>
        <dbReference type="SAM" id="Phobius"/>
    </source>
</evidence>
<dbReference type="OrthoDB" id="2521613at2"/>
<dbReference type="GO" id="GO:0000155">
    <property type="term" value="F:phosphorelay sensor kinase activity"/>
    <property type="evidence" value="ECO:0007669"/>
    <property type="project" value="InterPro"/>
</dbReference>
<sequence>MSDFQDPMVDIVNSGADPSPLGDNRGRVQQRPFRIYNGYRILVGLVLIGIFANPDTRDLVGNYGTNTYLAGCGFMVITGVILLTRLGQALCQSETGVFALMFSDVVSLSLISNTSGGLASGFSVLYMVTVAAAAVLISTRILSTLIAALAVLAVLSGTLWFINQSDSDYSLMLPAGVLGSLLFAISLLVQSLARRLESAETTRDAAESRAAALQRLNQQIILHMQTGILLVSANRRVTPVNAAAQRLLQLGGRQRVALADISPVLAEQFDEWQEGSLQQTEPFVIKHGNPPVIANFSSIEQDSGKASLIFIDDYTPVTQFAQSLKINSLGKLTASIAHEIRNPLSSISHAIQLLNESDNLNESDQGLCDIALKNGRRVDEIIESVLEISRRKPPRRQVLDLDDCLPELISTYLSQPDSHDKIAVDIMTKQIRIAFDVENLNRVLFNLLDNALRHSEQARGERLARIDVSVDDDLSLCYIDVVDAGNGVREADVAQLFEPFFTTSAQGSGLGLYLCRDLCEINRASLEYRPTNDGESAFRLTAKLEPAPL</sequence>
<dbReference type="InterPro" id="IPR004358">
    <property type="entry name" value="Sig_transdc_His_kin-like_C"/>
</dbReference>
<dbReference type="SMART" id="SM00388">
    <property type="entry name" value="HisKA"/>
    <property type="match status" value="1"/>
</dbReference>
<dbReference type="InterPro" id="IPR036890">
    <property type="entry name" value="HATPase_C_sf"/>
</dbReference>
<dbReference type="PROSITE" id="PS50109">
    <property type="entry name" value="HIS_KIN"/>
    <property type="match status" value="1"/>
</dbReference>
<evidence type="ECO:0000256" key="2">
    <source>
        <dbReference type="ARBA" id="ARBA00012438"/>
    </source>
</evidence>
<dbReference type="InterPro" id="IPR036097">
    <property type="entry name" value="HisK_dim/P_sf"/>
</dbReference>
<dbReference type="Gene3D" id="3.30.565.10">
    <property type="entry name" value="Histidine kinase-like ATPase, C-terminal domain"/>
    <property type="match status" value="1"/>
</dbReference>
<evidence type="ECO:0000313" key="7">
    <source>
        <dbReference type="EMBL" id="EED34421.1"/>
    </source>
</evidence>
<dbReference type="PANTHER" id="PTHR43065">
    <property type="entry name" value="SENSOR HISTIDINE KINASE"/>
    <property type="match status" value="1"/>
</dbReference>
<dbReference type="InterPro" id="IPR003594">
    <property type="entry name" value="HATPase_dom"/>
</dbReference>
<dbReference type="EC" id="2.7.13.3" evidence="2"/>
<dbReference type="InterPro" id="IPR003661">
    <property type="entry name" value="HisK_dim/P_dom"/>
</dbReference>
<comment type="catalytic activity">
    <reaction evidence="1">
        <text>ATP + protein L-histidine = ADP + protein N-phospho-L-histidine.</text>
        <dbReference type="EC" id="2.7.13.3"/>
    </reaction>
</comment>
<evidence type="ECO:0000259" key="6">
    <source>
        <dbReference type="PROSITE" id="PS50109"/>
    </source>
</evidence>
<keyword evidence="3" id="KW-0597">Phosphoprotein</keyword>
<feature type="coiled-coil region" evidence="4">
    <location>
        <begin position="189"/>
        <end position="216"/>
    </location>
</feature>
<feature type="transmembrane region" description="Helical" evidence="5">
    <location>
        <begin position="118"/>
        <end position="137"/>
    </location>
</feature>
<keyword evidence="4" id="KW-0175">Coiled coil</keyword>
<evidence type="ECO:0000256" key="3">
    <source>
        <dbReference type="ARBA" id="ARBA00022553"/>
    </source>
</evidence>
<dbReference type="Pfam" id="PF00512">
    <property type="entry name" value="HisKA"/>
    <property type="match status" value="1"/>
</dbReference>
<accession>B8KX18</accession>
<reference evidence="8" key="1">
    <citation type="journal article" date="2013" name="BMC Microbiol.">
        <title>Taxonomy and evolution of bacteriochlorophyll a-containing members of the OM60/NOR5 clade of marine gammaproteobacteria: description of Luminiphilus syltensis gen. nov., sp. nov., reclassification of Haliea rubra as Pseudohaliea rubra gen. nov., comb. nov., and emendation of Chromatocurvus halotolerans.</title>
        <authorList>
            <person name="Spring S."/>
            <person name="Riedel T."/>
            <person name="Sproer C."/>
            <person name="Yan S."/>
            <person name="Harder J."/>
            <person name="Fuchs B.M."/>
        </authorList>
    </citation>
    <scope>NUCLEOTIDE SEQUENCE [LARGE SCALE GENOMIC DNA]</scope>
    <source>
        <strain evidence="8">NOR51-B</strain>
    </source>
</reference>
<feature type="transmembrane region" description="Helical" evidence="5">
    <location>
        <begin position="65"/>
        <end position="83"/>
    </location>
</feature>
<proteinExistence type="predicted"/>
<name>B8KX18_9GAMM</name>
<dbReference type="Pfam" id="PF25323">
    <property type="entry name" value="6TM_PilS"/>
    <property type="match status" value="1"/>
</dbReference>
<dbReference type="PRINTS" id="PR00344">
    <property type="entry name" value="BCTRLSENSOR"/>
</dbReference>
<dbReference type="EMBL" id="DS999411">
    <property type="protein sequence ID" value="EED34421.1"/>
    <property type="molecule type" value="Genomic_DNA"/>
</dbReference>
<dbReference type="SUPFAM" id="SSF55874">
    <property type="entry name" value="ATPase domain of HSP90 chaperone/DNA topoisomerase II/histidine kinase"/>
    <property type="match status" value="1"/>
</dbReference>
<feature type="transmembrane region" description="Helical" evidence="5">
    <location>
        <begin position="144"/>
        <end position="163"/>
    </location>
</feature>
<dbReference type="InterPro" id="IPR005467">
    <property type="entry name" value="His_kinase_dom"/>
</dbReference>
<dbReference type="STRING" id="565045.NOR51B_358"/>
<dbReference type="Pfam" id="PF02518">
    <property type="entry name" value="HATPase_c"/>
    <property type="match status" value="1"/>
</dbReference>
<feature type="transmembrane region" description="Helical" evidence="5">
    <location>
        <begin position="169"/>
        <end position="189"/>
    </location>
</feature>
<evidence type="ECO:0000256" key="4">
    <source>
        <dbReference type="SAM" id="Coils"/>
    </source>
</evidence>